<dbReference type="AlphaFoldDB" id="A0A1V9FDZ0"/>
<protein>
    <submittedName>
        <fullName evidence="1">Uncharacterized protein</fullName>
    </submittedName>
</protein>
<organism evidence="1 2">
    <name type="scientific">Niastella populi</name>
    <dbReference type="NCBI Taxonomy" id="550983"/>
    <lineage>
        <taxon>Bacteria</taxon>
        <taxon>Pseudomonadati</taxon>
        <taxon>Bacteroidota</taxon>
        <taxon>Chitinophagia</taxon>
        <taxon>Chitinophagales</taxon>
        <taxon>Chitinophagaceae</taxon>
        <taxon>Niastella</taxon>
    </lineage>
</organism>
<keyword evidence="2" id="KW-1185">Reference proteome</keyword>
<name>A0A1V9FDZ0_9BACT</name>
<dbReference type="EMBL" id="LWBP01000199">
    <property type="protein sequence ID" value="OQP56416.1"/>
    <property type="molecule type" value="Genomic_DNA"/>
</dbReference>
<accession>A0A1V9FDZ0</accession>
<gene>
    <name evidence="1" type="ORF">A4R26_04440</name>
</gene>
<evidence type="ECO:0000313" key="2">
    <source>
        <dbReference type="Proteomes" id="UP000192276"/>
    </source>
</evidence>
<sequence>MEKVAGKRLLLLFATASEISQEAKKFIRHLTGMVKITCHTWCKWVLCGFTFLSWQSDYLQALPQGHLHH</sequence>
<dbReference type="Proteomes" id="UP000192276">
    <property type="component" value="Unassembled WGS sequence"/>
</dbReference>
<comment type="caution">
    <text evidence="1">The sequence shown here is derived from an EMBL/GenBank/DDBJ whole genome shotgun (WGS) entry which is preliminary data.</text>
</comment>
<dbReference type="STRING" id="550983.A4R26_04440"/>
<evidence type="ECO:0000313" key="1">
    <source>
        <dbReference type="EMBL" id="OQP56416.1"/>
    </source>
</evidence>
<reference evidence="2" key="1">
    <citation type="submission" date="2016-04" db="EMBL/GenBank/DDBJ databases">
        <authorList>
            <person name="Chen L."/>
            <person name="Zhuang W."/>
            <person name="Wang G."/>
        </authorList>
    </citation>
    <scope>NUCLEOTIDE SEQUENCE [LARGE SCALE GENOMIC DNA]</scope>
    <source>
        <strain evidence="2">208</strain>
    </source>
</reference>
<proteinExistence type="predicted"/>